<accession>A0A0M9DL19</accession>
<dbReference type="OrthoDB" id="9771863at2"/>
<keyword evidence="11" id="KW-1185">Reference proteome</keyword>
<evidence type="ECO:0000256" key="2">
    <source>
        <dbReference type="ARBA" id="ARBA00022475"/>
    </source>
</evidence>
<dbReference type="InterPro" id="IPR003593">
    <property type="entry name" value="AAA+_ATPase"/>
</dbReference>
<dbReference type="AlphaFoldDB" id="A0A0M9DL19"/>
<dbReference type="PANTHER" id="PTHR43790:SF3">
    <property type="entry name" value="D-ALLOSE IMPORT ATP-BINDING PROTEIN ALSA-RELATED"/>
    <property type="match status" value="1"/>
</dbReference>
<organism evidence="10 11">
    <name type="scientific">Lysinibacillus macroides</name>
    <dbReference type="NCBI Taxonomy" id="33935"/>
    <lineage>
        <taxon>Bacteria</taxon>
        <taxon>Bacillati</taxon>
        <taxon>Bacillota</taxon>
        <taxon>Bacilli</taxon>
        <taxon>Bacillales</taxon>
        <taxon>Bacillaceae</taxon>
        <taxon>Lysinibacillus</taxon>
    </lineage>
</organism>
<evidence type="ECO:0000313" key="10">
    <source>
        <dbReference type="EMBL" id="KOY82783.1"/>
    </source>
</evidence>
<dbReference type="InterPro" id="IPR003439">
    <property type="entry name" value="ABC_transporter-like_ATP-bd"/>
</dbReference>
<dbReference type="Proteomes" id="UP000037977">
    <property type="component" value="Unassembled WGS sequence"/>
</dbReference>
<dbReference type="InterPro" id="IPR027417">
    <property type="entry name" value="P-loop_NTPase"/>
</dbReference>
<keyword evidence="4" id="KW-0677">Repeat</keyword>
<dbReference type="STRING" id="33935.ADM90_05500"/>
<dbReference type="PATRIC" id="fig|33935.3.peg.519"/>
<keyword evidence="2" id="KW-1003">Cell membrane</keyword>
<dbReference type="RefSeq" id="WP_053994020.1">
    <property type="nucleotide sequence ID" value="NZ_CP065643.1"/>
</dbReference>
<feature type="domain" description="ABC transporter" evidence="9">
    <location>
        <begin position="8"/>
        <end position="243"/>
    </location>
</feature>
<proteinExistence type="predicted"/>
<keyword evidence="6" id="KW-0067">ATP-binding</keyword>
<dbReference type="SUPFAM" id="SSF52540">
    <property type="entry name" value="P-loop containing nucleoside triphosphate hydrolases"/>
    <property type="match status" value="2"/>
</dbReference>
<keyword evidence="5" id="KW-0547">Nucleotide-binding</keyword>
<gene>
    <name evidence="10" type="ORF">ADM90_05500</name>
</gene>
<dbReference type="InterPro" id="IPR017871">
    <property type="entry name" value="ABC_transporter-like_CS"/>
</dbReference>
<evidence type="ECO:0000259" key="9">
    <source>
        <dbReference type="PROSITE" id="PS50893"/>
    </source>
</evidence>
<evidence type="ECO:0000256" key="8">
    <source>
        <dbReference type="ARBA" id="ARBA00023136"/>
    </source>
</evidence>
<dbReference type="PROSITE" id="PS00211">
    <property type="entry name" value="ABC_TRANSPORTER_1"/>
    <property type="match status" value="1"/>
</dbReference>
<dbReference type="CDD" id="cd03216">
    <property type="entry name" value="ABC_Carb_Monos_I"/>
    <property type="match status" value="1"/>
</dbReference>
<dbReference type="Gene3D" id="3.40.50.300">
    <property type="entry name" value="P-loop containing nucleotide triphosphate hydrolases"/>
    <property type="match status" value="2"/>
</dbReference>
<keyword evidence="8" id="KW-0472">Membrane</keyword>
<dbReference type="GO" id="GO:0016887">
    <property type="term" value="F:ATP hydrolysis activity"/>
    <property type="evidence" value="ECO:0007669"/>
    <property type="project" value="InterPro"/>
</dbReference>
<keyword evidence="7" id="KW-1278">Translocase</keyword>
<dbReference type="CDD" id="cd03215">
    <property type="entry name" value="ABC_Carb_Monos_II"/>
    <property type="match status" value="1"/>
</dbReference>
<evidence type="ECO:0000256" key="5">
    <source>
        <dbReference type="ARBA" id="ARBA00022741"/>
    </source>
</evidence>
<keyword evidence="3" id="KW-0762">Sugar transport</keyword>
<evidence type="ECO:0000256" key="7">
    <source>
        <dbReference type="ARBA" id="ARBA00022967"/>
    </source>
</evidence>
<evidence type="ECO:0000256" key="3">
    <source>
        <dbReference type="ARBA" id="ARBA00022597"/>
    </source>
</evidence>
<dbReference type="GO" id="GO:0005524">
    <property type="term" value="F:ATP binding"/>
    <property type="evidence" value="ECO:0007669"/>
    <property type="project" value="UniProtKB-KW"/>
</dbReference>
<keyword evidence="1" id="KW-0813">Transport</keyword>
<dbReference type="PROSITE" id="PS50893">
    <property type="entry name" value="ABC_TRANSPORTER_2"/>
    <property type="match status" value="2"/>
</dbReference>
<comment type="caution">
    <text evidence="10">The sequence shown here is derived from an EMBL/GenBank/DDBJ whole genome shotgun (WGS) entry which is preliminary data.</text>
</comment>
<dbReference type="PANTHER" id="PTHR43790">
    <property type="entry name" value="CARBOHYDRATE TRANSPORT ATP-BINDING PROTEIN MG119-RELATED"/>
    <property type="match status" value="1"/>
</dbReference>
<reference evidence="10 11" key="1">
    <citation type="submission" date="2015-07" db="EMBL/GenBank/DDBJ databases">
        <title>Genome sequencing project for genomic taxonomy and phylogenomics of Bacillus-like bacteria.</title>
        <authorList>
            <person name="Liu B."/>
            <person name="Wang J."/>
            <person name="Zhu Y."/>
            <person name="Liu G."/>
            <person name="Chen Q."/>
            <person name="Chen Z."/>
            <person name="Che J."/>
            <person name="Ge C."/>
            <person name="Shi H."/>
            <person name="Pan Z."/>
            <person name="Liu X."/>
        </authorList>
    </citation>
    <scope>NUCLEOTIDE SEQUENCE [LARGE SCALE GENOMIC DNA]</scope>
    <source>
        <strain evidence="10 11">DSM 54</strain>
    </source>
</reference>
<dbReference type="SMART" id="SM00382">
    <property type="entry name" value="AAA"/>
    <property type="match status" value="2"/>
</dbReference>
<protein>
    <recommendedName>
        <fullName evidence="9">ABC transporter domain-containing protein</fullName>
    </recommendedName>
</protein>
<dbReference type="InterPro" id="IPR050107">
    <property type="entry name" value="ABC_carbohydrate_import_ATPase"/>
</dbReference>
<sequence>MTKATPIINITNLTKKYGEFFANQSINITISKGHCHAFIGQNGSGKSTLIGMLSGRIKPTEGNIFIDQNELHYGDPHSSREAGIATIFQELTIIPNMTALDNVFLGFKEGKSILVNRKKRLERFYELSKLLNTRISPNSYAIDLSVADQQILEIMRCLNLDSKILILDEPTSSLAQNEREALLEALMELKKRGITILYVSHHLDEIMKICDSFTVLKNGVVTEHSSIEGWTKQKIVHAMLGEEIDSDFKEILMQEYPHQIPSEEIILEVENLESFHFLKNISFTLKRGEILGLGGLVGSGRSAIANTLYGLGENCRGTLKIQGQCIKIPSTPRQAIDNGIVLAPEDRKKTGLHLGFEVHENINLIDLKRIGSYGFLSTKKSKKLAQQYIQEFKLTRPINSIVKNLSGGNQQKVLLSKVTSVHPKVLIVDEPTRGIDVGVKLDVLRKLKELAMQGMSIIIISSELEEVVAVSNRVLVISKGEIVSELKGKDIRVNKIVEATFLEGSHQT</sequence>
<evidence type="ECO:0000256" key="1">
    <source>
        <dbReference type="ARBA" id="ARBA00022448"/>
    </source>
</evidence>
<evidence type="ECO:0000256" key="4">
    <source>
        <dbReference type="ARBA" id="ARBA00022737"/>
    </source>
</evidence>
<dbReference type="Pfam" id="PF00005">
    <property type="entry name" value="ABC_tran"/>
    <property type="match status" value="2"/>
</dbReference>
<name>A0A0M9DL19_9BACI</name>
<evidence type="ECO:0000313" key="11">
    <source>
        <dbReference type="Proteomes" id="UP000037977"/>
    </source>
</evidence>
<dbReference type="EMBL" id="LGCI01000005">
    <property type="protein sequence ID" value="KOY82783.1"/>
    <property type="molecule type" value="Genomic_DNA"/>
</dbReference>
<evidence type="ECO:0000256" key="6">
    <source>
        <dbReference type="ARBA" id="ARBA00022840"/>
    </source>
</evidence>
<feature type="domain" description="ABC transporter" evidence="9">
    <location>
        <begin position="260"/>
        <end position="504"/>
    </location>
</feature>